<accession>A0A9D1MEK6</accession>
<dbReference type="AlphaFoldDB" id="A0A9D1MEK6"/>
<keyword evidence="5" id="KW-0812">Transmembrane</keyword>
<dbReference type="InterPro" id="IPR027417">
    <property type="entry name" value="P-loop_NTPase"/>
</dbReference>
<comment type="caution">
    <text evidence="7">The sequence shown here is derived from an EMBL/GenBank/DDBJ whole genome shotgun (WGS) entry which is preliminary data.</text>
</comment>
<evidence type="ECO:0000256" key="4">
    <source>
        <dbReference type="ARBA" id="ARBA00022840"/>
    </source>
</evidence>
<reference evidence="7" key="2">
    <citation type="journal article" date="2021" name="PeerJ">
        <title>Extensive microbial diversity within the chicken gut microbiome revealed by metagenomics and culture.</title>
        <authorList>
            <person name="Gilroy R."/>
            <person name="Ravi A."/>
            <person name="Getino M."/>
            <person name="Pursley I."/>
            <person name="Horton D.L."/>
            <person name="Alikhan N.F."/>
            <person name="Baker D."/>
            <person name="Gharbi K."/>
            <person name="Hall N."/>
            <person name="Watson M."/>
            <person name="Adriaenssens E.M."/>
            <person name="Foster-Nyarko E."/>
            <person name="Jarju S."/>
            <person name="Secka A."/>
            <person name="Antonio M."/>
            <person name="Oren A."/>
            <person name="Chaudhuri R.R."/>
            <person name="La Ragione R."/>
            <person name="Hildebrand F."/>
            <person name="Pallen M.J."/>
        </authorList>
    </citation>
    <scope>NUCLEOTIDE SEQUENCE</scope>
    <source>
        <strain evidence="7">11687</strain>
    </source>
</reference>
<dbReference type="GO" id="GO:0005524">
    <property type="term" value="F:ATP binding"/>
    <property type="evidence" value="ECO:0007669"/>
    <property type="project" value="UniProtKB-KW"/>
</dbReference>
<keyword evidence="5" id="KW-0472">Membrane</keyword>
<sequence length="662" mass="73475">MLQLRDIKKDYKTAGTVVHALKGVSLDFRKNEFVCILGASGCGKTTLLNIIGGLDHYTSGDLIIRGVSTRRYGDRDWDVYRNHRIGFVFQSYNLIPHQTVLGNVELALTISGCSKAERRRRAEEALRRVGLEEQMNKRPNQLSGGQMQRVAIARALVNNPEILLADEPTGALDSATSVQIMDLIREIAGERLVIMVTHNPELAEKYSTRIVRLQDGLVVSDSDPYDSAAERKELERKLKERGITPAQVKAWKKRKEQDGNPQEKAAMSVGTSLGLSARNLRAKKGRTVITSFAGSIGIISVCLVLALSNGFNRYILKTEEDMLSYYPLQVTRTALDLTSVMTGMSGIADAPDLSELEDKVYVNSFLTKIAKGMTVTNTITQEYLDYIGAMDESLCSAIQYDYGETLTDNLFTGVVTGISEDASTVRYMSLNTLKEFYVQELNTHASEYAQMAYLVEYLGSVVNKMPGTADFSDEDYGKYISSQYDVIAGEFPDADDEAVLVIGGNNDATDLLLAQLGLLEEYKFLSLFEKGETDAADDYMTIDFDSIVGKQYTLFFNDSVYQQNGAGLYPFTYSGEKTSLSADGQGIEITVSGILRLKDGLSYGCLPSGLNLTEETVERYIQANMQSQIVQWMNDPANAVRFGDLTIYRSPAEHLNQYYYAY</sequence>
<name>A0A9D1MEK6_9FIRM</name>
<evidence type="ECO:0000313" key="7">
    <source>
        <dbReference type="EMBL" id="HIU58847.1"/>
    </source>
</evidence>
<evidence type="ECO:0000256" key="2">
    <source>
        <dbReference type="ARBA" id="ARBA00022448"/>
    </source>
</evidence>
<dbReference type="Pfam" id="PF00005">
    <property type="entry name" value="ABC_tran"/>
    <property type="match status" value="1"/>
</dbReference>
<feature type="transmembrane region" description="Helical" evidence="5">
    <location>
        <begin position="288"/>
        <end position="307"/>
    </location>
</feature>
<dbReference type="GO" id="GO:0098796">
    <property type="term" value="C:membrane protein complex"/>
    <property type="evidence" value="ECO:0007669"/>
    <property type="project" value="UniProtKB-ARBA"/>
</dbReference>
<dbReference type="FunFam" id="3.40.50.300:FF:000032">
    <property type="entry name" value="Export ABC transporter ATP-binding protein"/>
    <property type="match status" value="1"/>
</dbReference>
<organism evidence="7 8">
    <name type="scientific">Candidatus Scatosoma pullistercoris</name>
    <dbReference type="NCBI Taxonomy" id="2840934"/>
    <lineage>
        <taxon>Bacteria</taxon>
        <taxon>Bacillati</taxon>
        <taxon>Bacillota</taxon>
        <taxon>Clostridia</taxon>
        <taxon>Candidatus Scatosoma</taxon>
    </lineage>
</organism>
<keyword evidence="5" id="KW-1133">Transmembrane helix</keyword>
<evidence type="ECO:0000313" key="8">
    <source>
        <dbReference type="Proteomes" id="UP000824081"/>
    </source>
</evidence>
<dbReference type="SMART" id="SM00382">
    <property type="entry name" value="AAA"/>
    <property type="match status" value="1"/>
</dbReference>
<evidence type="ECO:0000259" key="6">
    <source>
        <dbReference type="PROSITE" id="PS50893"/>
    </source>
</evidence>
<dbReference type="GO" id="GO:0022857">
    <property type="term" value="F:transmembrane transporter activity"/>
    <property type="evidence" value="ECO:0007669"/>
    <property type="project" value="UniProtKB-ARBA"/>
</dbReference>
<dbReference type="PANTHER" id="PTHR42798">
    <property type="entry name" value="LIPOPROTEIN-RELEASING SYSTEM ATP-BINDING PROTEIN LOLD"/>
    <property type="match status" value="1"/>
</dbReference>
<feature type="domain" description="ABC transporter" evidence="6">
    <location>
        <begin position="2"/>
        <end position="240"/>
    </location>
</feature>
<dbReference type="InterPro" id="IPR003439">
    <property type="entry name" value="ABC_transporter-like_ATP-bd"/>
</dbReference>
<dbReference type="GO" id="GO:0016887">
    <property type="term" value="F:ATP hydrolysis activity"/>
    <property type="evidence" value="ECO:0007669"/>
    <property type="project" value="InterPro"/>
</dbReference>
<evidence type="ECO:0000256" key="5">
    <source>
        <dbReference type="SAM" id="Phobius"/>
    </source>
</evidence>
<dbReference type="Gene3D" id="3.40.50.300">
    <property type="entry name" value="P-loop containing nucleotide triphosphate hydrolases"/>
    <property type="match status" value="1"/>
</dbReference>
<dbReference type="CDD" id="cd03255">
    <property type="entry name" value="ABC_MJ0796_LolCDE_FtsE"/>
    <property type="match status" value="1"/>
</dbReference>
<dbReference type="SUPFAM" id="SSF52540">
    <property type="entry name" value="P-loop containing nucleoside triphosphate hydrolases"/>
    <property type="match status" value="1"/>
</dbReference>
<keyword evidence="4 7" id="KW-0067">ATP-binding</keyword>
<feature type="non-terminal residue" evidence="7">
    <location>
        <position position="662"/>
    </location>
</feature>
<proteinExistence type="inferred from homology"/>
<gene>
    <name evidence="7" type="ORF">IAC57_01975</name>
</gene>
<keyword evidence="2" id="KW-0813">Transport</keyword>
<dbReference type="PROSITE" id="PS50893">
    <property type="entry name" value="ABC_TRANSPORTER_2"/>
    <property type="match status" value="1"/>
</dbReference>
<dbReference type="InterPro" id="IPR017871">
    <property type="entry name" value="ABC_transporter-like_CS"/>
</dbReference>
<reference evidence="7" key="1">
    <citation type="submission" date="2020-10" db="EMBL/GenBank/DDBJ databases">
        <authorList>
            <person name="Gilroy R."/>
        </authorList>
    </citation>
    <scope>NUCLEOTIDE SEQUENCE</scope>
    <source>
        <strain evidence="7">11687</strain>
    </source>
</reference>
<dbReference type="PROSITE" id="PS00211">
    <property type="entry name" value="ABC_TRANSPORTER_1"/>
    <property type="match status" value="1"/>
</dbReference>
<dbReference type="PANTHER" id="PTHR42798:SF6">
    <property type="entry name" value="CELL DIVISION ATP-BINDING PROTEIN FTSE"/>
    <property type="match status" value="1"/>
</dbReference>
<keyword evidence="3" id="KW-0547">Nucleotide-binding</keyword>
<evidence type="ECO:0000256" key="3">
    <source>
        <dbReference type="ARBA" id="ARBA00022741"/>
    </source>
</evidence>
<dbReference type="Proteomes" id="UP000824081">
    <property type="component" value="Unassembled WGS sequence"/>
</dbReference>
<dbReference type="EMBL" id="DVMZ01000053">
    <property type="protein sequence ID" value="HIU58847.1"/>
    <property type="molecule type" value="Genomic_DNA"/>
</dbReference>
<dbReference type="InterPro" id="IPR017911">
    <property type="entry name" value="MacB-like_ATP-bd"/>
</dbReference>
<comment type="similarity">
    <text evidence="1">Belongs to the ABC transporter superfamily.</text>
</comment>
<protein>
    <submittedName>
        <fullName evidence="7">ABC transporter ATP-binding protein</fullName>
    </submittedName>
</protein>
<evidence type="ECO:0000256" key="1">
    <source>
        <dbReference type="ARBA" id="ARBA00005417"/>
    </source>
</evidence>
<dbReference type="InterPro" id="IPR003593">
    <property type="entry name" value="AAA+_ATPase"/>
</dbReference>